<evidence type="ECO:0000256" key="2">
    <source>
        <dbReference type="ARBA" id="ARBA00023015"/>
    </source>
</evidence>
<proteinExistence type="inferred from homology"/>
<evidence type="ECO:0000259" key="5">
    <source>
        <dbReference type="PROSITE" id="PS50931"/>
    </source>
</evidence>
<organism evidence="6 7">
    <name type="scientific">Jeongeupia chitinilytica</name>
    <dbReference type="NCBI Taxonomy" id="1041641"/>
    <lineage>
        <taxon>Bacteria</taxon>
        <taxon>Pseudomonadati</taxon>
        <taxon>Pseudomonadota</taxon>
        <taxon>Betaproteobacteria</taxon>
        <taxon>Neisseriales</taxon>
        <taxon>Chitinibacteraceae</taxon>
        <taxon>Jeongeupia</taxon>
    </lineage>
</organism>
<dbReference type="InterPro" id="IPR036390">
    <property type="entry name" value="WH_DNA-bd_sf"/>
</dbReference>
<accession>A0ABQ3H079</accession>
<evidence type="ECO:0000256" key="3">
    <source>
        <dbReference type="ARBA" id="ARBA00023125"/>
    </source>
</evidence>
<keyword evidence="7" id="KW-1185">Reference proteome</keyword>
<dbReference type="PROSITE" id="PS50931">
    <property type="entry name" value="HTH_LYSR"/>
    <property type="match status" value="1"/>
</dbReference>
<protein>
    <submittedName>
        <fullName evidence="6">LysR family transcriptional regulator</fullName>
    </submittedName>
</protein>
<dbReference type="Proteomes" id="UP000604737">
    <property type="component" value="Unassembled WGS sequence"/>
</dbReference>
<keyword evidence="3" id="KW-0238">DNA-binding</keyword>
<dbReference type="SUPFAM" id="SSF53850">
    <property type="entry name" value="Periplasmic binding protein-like II"/>
    <property type="match status" value="1"/>
</dbReference>
<comment type="similarity">
    <text evidence="1">Belongs to the LysR transcriptional regulatory family.</text>
</comment>
<evidence type="ECO:0000313" key="6">
    <source>
        <dbReference type="EMBL" id="GHD61291.1"/>
    </source>
</evidence>
<dbReference type="EMBL" id="BMYO01000004">
    <property type="protein sequence ID" value="GHD61291.1"/>
    <property type="molecule type" value="Genomic_DNA"/>
</dbReference>
<dbReference type="InterPro" id="IPR036388">
    <property type="entry name" value="WH-like_DNA-bd_sf"/>
</dbReference>
<dbReference type="Gene3D" id="1.10.10.10">
    <property type="entry name" value="Winged helix-like DNA-binding domain superfamily/Winged helix DNA-binding domain"/>
    <property type="match status" value="1"/>
</dbReference>
<dbReference type="PANTHER" id="PTHR30118">
    <property type="entry name" value="HTH-TYPE TRANSCRIPTIONAL REGULATOR LEUO-RELATED"/>
    <property type="match status" value="1"/>
</dbReference>
<evidence type="ECO:0000313" key="7">
    <source>
        <dbReference type="Proteomes" id="UP000604737"/>
    </source>
</evidence>
<feature type="domain" description="HTH lysR-type" evidence="5">
    <location>
        <begin position="12"/>
        <end position="69"/>
    </location>
</feature>
<dbReference type="InterPro" id="IPR000847">
    <property type="entry name" value="LysR_HTH_N"/>
</dbReference>
<evidence type="ECO:0000256" key="1">
    <source>
        <dbReference type="ARBA" id="ARBA00009437"/>
    </source>
</evidence>
<keyword evidence="2" id="KW-0805">Transcription regulation</keyword>
<dbReference type="Pfam" id="PF03466">
    <property type="entry name" value="LysR_substrate"/>
    <property type="match status" value="1"/>
</dbReference>
<dbReference type="CDD" id="cd08459">
    <property type="entry name" value="PBP2_DntR_NahR_LinR_like"/>
    <property type="match status" value="1"/>
</dbReference>
<dbReference type="Pfam" id="PF00126">
    <property type="entry name" value="HTH_1"/>
    <property type="match status" value="1"/>
</dbReference>
<dbReference type="PANTHER" id="PTHR30118:SF15">
    <property type="entry name" value="TRANSCRIPTIONAL REGULATORY PROTEIN"/>
    <property type="match status" value="1"/>
</dbReference>
<gene>
    <name evidence="6" type="ORF">GCM10007350_15410</name>
</gene>
<keyword evidence="4" id="KW-0804">Transcription</keyword>
<dbReference type="Gene3D" id="3.40.190.10">
    <property type="entry name" value="Periplasmic binding protein-like II"/>
    <property type="match status" value="2"/>
</dbReference>
<evidence type="ECO:0000256" key="4">
    <source>
        <dbReference type="ARBA" id="ARBA00023163"/>
    </source>
</evidence>
<dbReference type="InterPro" id="IPR005119">
    <property type="entry name" value="LysR_subst-bd"/>
</dbReference>
<comment type="caution">
    <text evidence="6">The sequence shown here is derived from an EMBL/GenBank/DDBJ whole genome shotgun (WGS) entry which is preliminary data.</text>
</comment>
<sequence>MLLSDIGITYNWSVAELNAFCMVCESKNLSQVAVRLDLSQSAVSLMVQRWREAVGDPLFVRTRHGVAPTDTALALRQKILPLLEGLKLALSQPLGFDPGKSERVFRVHMSDIGQLVFLPDLCDLLAQQAPGARLQVRNLPWEGVETALSAGEVDLAIGSLPMIRGRVHTRVLRREPYVTLMRSQHHLAQRKLDLKAFADAEHLVIDSSSSGHALVDSILRSKGIHRRVGLAMPHYLAVEALLARSDYLLTMPAVAVRSFRAPEVFHIVPTPLPLPTFDIRVHWHERSREDEGVRWLRNAMIDHLGQGAAAA</sequence>
<dbReference type="RefSeq" id="WP_189459693.1">
    <property type="nucleotide sequence ID" value="NZ_BMYO01000004.1"/>
</dbReference>
<name>A0ABQ3H079_9NEIS</name>
<dbReference type="InterPro" id="IPR050389">
    <property type="entry name" value="LysR-type_TF"/>
</dbReference>
<reference evidence="7" key="1">
    <citation type="journal article" date="2019" name="Int. J. Syst. Evol. Microbiol.">
        <title>The Global Catalogue of Microorganisms (GCM) 10K type strain sequencing project: providing services to taxonomists for standard genome sequencing and annotation.</title>
        <authorList>
            <consortium name="The Broad Institute Genomics Platform"/>
            <consortium name="The Broad Institute Genome Sequencing Center for Infectious Disease"/>
            <person name="Wu L."/>
            <person name="Ma J."/>
        </authorList>
    </citation>
    <scope>NUCLEOTIDE SEQUENCE [LARGE SCALE GENOMIC DNA]</scope>
    <source>
        <strain evidence="7">KCTC 23701</strain>
    </source>
</reference>
<dbReference type="SUPFAM" id="SSF46785">
    <property type="entry name" value="Winged helix' DNA-binding domain"/>
    <property type="match status" value="1"/>
</dbReference>